<organism evidence="6 7">
    <name type="scientific">Leptotrombidium deliense</name>
    <dbReference type="NCBI Taxonomy" id="299467"/>
    <lineage>
        <taxon>Eukaryota</taxon>
        <taxon>Metazoa</taxon>
        <taxon>Ecdysozoa</taxon>
        <taxon>Arthropoda</taxon>
        <taxon>Chelicerata</taxon>
        <taxon>Arachnida</taxon>
        <taxon>Acari</taxon>
        <taxon>Acariformes</taxon>
        <taxon>Trombidiformes</taxon>
        <taxon>Prostigmata</taxon>
        <taxon>Anystina</taxon>
        <taxon>Parasitengona</taxon>
        <taxon>Trombiculoidea</taxon>
        <taxon>Trombiculidae</taxon>
        <taxon>Leptotrombidium</taxon>
    </lineage>
</organism>
<dbReference type="GO" id="GO:0008234">
    <property type="term" value="F:cysteine-type peptidase activity"/>
    <property type="evidence" value="ECO:0007669"/>
    <property type="project" value="UniProtKB-KW"/>
</dbReference>
<name>A0A443S257_9ACAR</name>
<evidence type="ECO:0000256" key="1">
    <source>
        <dbReference type="ARBA" id="ARBA00008455"/>
    </source>
</evidence>
<dbReference type="InterPro" id="IPR000169">
    <property type="entry name" value="Pept_cys_AS"/>
</dbReference>
<dbReference type="OrthoDB" id="3789175at2759"/>
<protein>
    <submittedName>
        <fullName evidence="6">Dipeptidyl peptidase 1-like protein</fullName>
    </submittedName>
</protein>
<keyword evidence="3" id="KW-0378">Hydrolase</keyword>
<evidence type="ECO:0000313" key="7">
    <source>
        <dbReference type="Proteomes" id="UP000288716"/>
    </source>
</evidence>
<dbReference type="SUPFAM" id="SSF54001">
    <property type="entry name" value="Cysteine proteinases"/>
    <property type="match status" value="1"/>
</dbReference>
<dbReference type="Gene3D" id="3.90.70.10">
    <property type="entry name" value="Cysteine proteinases"/>
    <property type="match status" value="1"/>
</dbReference>
<evidence type="ECO:0000259" key="5">
    <source>
        <dbReference type="Pfam" id="PF00112"/>
    </source>
</evidence>
<accession>A0A443S257</accession>
<dbReference type="InterPro" id="IPR000668">
    <property type="entry name" value="Peptidase_C1A_C"/>
</dbReference>
<dbReference type="InterPro" id="IPR038765">
    <property type="entry name" value="Papain-like_cys_pep_sf"/>
</dbReference>
<dbReference type="InterPro" id="IPR013128">
    <property type="entry name" value="Peptidase_C1A"/>
</dbReference>
<evidence type="ECO:0000256" key="2">
    <source>
        <dbReference type="ARBA" id="ARBA00022670"/>
    </source>
</evidence>
<keyword evidence="4" id="KW-0788">Thiol protease</keyword>
<feature type="domain" description="Peptidase C1A papain C-terminal" evidence="5">
    <location>
        <begin position="18"/>
        <end position="86"/>
    </location>
</feature>
<keyword evidence="2" id="KW-0645">Protease</keyword>
<evidence type="ECO:0000256" key="4">
    <source>
        <dbReference type="ARBA" id="ARBA00022807"/>
    </source>
</evidence>
<dbReference type="Pfam" id="PF00112">
    <property type="entry name" value="Peptidase_C1"/>
    <property type="match status" value="1"/>
</dbReference>
<comment type="similarity">
    <text evidence="1">Belongs to the peptidase C1 family.</text>
</comment>
<dbReference type="VEuPathDB" id="VectorBase:LDEU010479"/>
<reference evidence="6 7" key="1">
    <citation type="journal article" date="2018" name="Gigascience">
        <title>Genomes of trombidid mites reveal novel predicted allergens and laterally-transferred genes associated with secondary metabolism.</title>
        <authorList>
            <person name="Dong X."/>
            <person name="Chaisiri K."/>
            <person name="Xia D."/>
            <person name="Armstrong S.D."/>
            <person name="Fang Y."/>
            <person name="Donnelly M.J."/>
            <person name="Kadowaki T."/>
            <person name="McGarry J.W."/>
            <person name="Darby A.C."/>
            <person name="Makepeace B.L."/>
        </authorList>
    </citation>
    <scope>NUCLEOTIDE SEQUENCE [LARGE SCALE GENOMIC DNA]</scope>
    <source>
        <strain evidence="6">UoL-UT</strain>
    </source>
</reference>
<dbReference type="EMBL" id="NCKV01011726">
    <property type="protein sequence ID" value="RWS21561.1"/>
    <property type="molecule type" value="Genomic_DNA"/>
</dbReference>
<evidence type="ECO:0000313" key="6">
    <source>
        <dbReference type="EMBL" id="RWS21561.1"/>
    </source>
</evidence>
<dbReference type="PANTHER" id="PTHR12411">
    <property type="entry name" value="CYSTEINE PROTEASE FAMILY C1-RELATED"/>
    <property type="match status" value="1"/>
</dbReference>
<dbReference type="Proteomes" id="UP000288716">
    <property type="component" value="Unassembled WGS sequence"/>
</dbReference>
<dbReference type="PROSITE" id="PS00139">
    <property type="entry name" value="THIOL_PROTEASE_CYS"/>
    <property type="match status" value="1"/>
</dbReference>
<evidence type="ECO:0000256" key="3">
    <source>
        <dbReference type="ARBA" id="ARBA00022801"/>
    </source>
</evidence>
<feature type="non-terminal residue" evidence="6">
    <location>
        <position position="1"/>
    </location>
</feature>
<dbReference type="AlphaFoldDB" id="A0A443S257"/>
<comment type="caution">
    <text evidence="6">The sequence shown here is derived from an EMBL/GenBank/DDBJ whole genome shotgun (WGS) entry which is preliminary data.</text>
</comment>
<keyword evidence="7" id="KW-1185">Reference proteome</keyword>
<proteinExistence type="inferred from homology"/>
<sequence>RPSPSKVTDEVKRIADSLPKEFDWRNVNGVNYVTPVRNQGSCGSCYAFSSVGMIEARLRVATHNSIDIQLSPQDVVSCSRYSQEGCFINGKFVNST</sequence>
<gene>
    <name evidence="6" type="ORF">B4U80_14132</name>
</gene>
<dbReference type="GO" id="GO:0006508">
    <property type="term" value="P:proteolysis"/>
    <property type="evidence" value="ECO:0007669"/>
    <property type="project" value="UniProtKB-KW"/>
</dbReference>
<dbReference type="STRING" id="299467.A0A443S257"/>